<dbReference type="AlphaFoldDB" id="A0A2W5K580"/>
<dbReference type="InterPro" id="IPR003593">
    <property type="entry name" value="AAA+_ATPase"/>
</dbReference>
<evidence type="ECO:0000259" key="1">
    <source>
        <dbReference type="SMART" id="SM00382"/>
    </source>
</evidence>
<gene>
    <name evidence="2" type="ORF">DI564_15445</name>
</gene>
<dbReference type="Proteomes" id="UP000249046">
    <property type="component" value="Unassembled WGS sequence"/>
</dbReference>
<dbReference type="SMART" id="SM00382">
    <property type="entry name" value="AAA"/>
    <property type="match status" value="1"/>
</dbReference>
<dbReference type="PANTHER" id="PTHR42759">
    <property type="entry name" value="MOXR FAMILY PROTEIN"/>
    <property type="match status" value="1"/>
</dbReference>
<organism evidence="2 3">
    <name type="scientific">Rhodanobacter denitrificans</name>
    <dbReference type="NCBI Taxonomy" id="666685"/>
    <lineage>
        <taxon>Bacteria</taxon>
        <taxon>Pseudomonadati</taxon>
        <taxon>Pseudomonadota</taxon>
        <taxon>Gammaproteobacteria</taxon>
        <taxon>Lysobacterales</taxon>
        <taxon>Rhodanobacteraceae</taxon>
        <taxon>Rhodanobacter</taxon>
    </lineage>
</organism>
<proteinExistence type="predicted"/>
<dbReference type="InterPro" id="IPR041628">
    <property type="entry name" value="ChlI/MoxR_AAA_lid"/>
</dbReference>
<dbReference type="PIRSF" id="PIRSF002849">
    <property type="entry name" value="AAA_ATPase_chaperone_MoxR_prd"/>
    <property type="match status" value="1"/>
</dbReference>
<reference evidence="2 3" key="1">
    <citation type="submission" date="2017-08" db="EMBL/GenBank/DDBJ databases">
        <title>Infants hospitalized years apart are colonized by the same room-sourced microbial strains.</title>
        <authorList>
            <person name="Brooks B."/>
            <person name="Olm M.R."/>
            <person name="Firek B.A."/>
            <person name="Baker R."/>
            <person name="Thomas B.C."/>
            <person name="Morowitz M.J."/>
            <person name="Banfield J.F."/>
        </authorList>
    </citation>
    <scope>NUCLEOTIDE SEQUENCE [LARGE SCALE GENOMIC DNA]</scope>
    <source>
        <strain evidence="2">S2_005_003_R2_42</strain>
    </source>
</reference>
<name>A0A2W5K580_9GAMM</name>
<dbReference type="Pfam" id="PF17863">
    <property type="entry name" value="AAA_lid_2"/>
    <property type="match status" value="1"/>
</dbReference>
<accession>A0A2W5K580</accession>
<dbReference type="Pfam" id="PF07726">
    <property type="entry name" value="AAA_3"/>
    <property type="match status" value="1"/>
</dbReference>
<dbReference type="InterPro" id="IPR027417">
    <property type="entry name" value="P-loop_NTPase"/>
</dbReference>
<dbReference type="GO" id="GO:0005524">
    <property type="term" value="F:ATP binding"/>
    <property type="evidence" value="ECO:0007669"/>
    <property type="project" value="InterPro"/>
</dbReference>
<evidence type="ECO:0000313" key="2">
    <source>
        <dbReference type="EMBL" id="PZQ10714.1"/>
    </source>
</evidence>
<evidence type="ECO:0000313" key="3">
    <source>
        <dbReference type="Proteomes" id="UP000249046"/>
    </source>
</evidence>
<dbReference type="PANTHER" id="PTHR42759:SF6">
    <property type="entry name" value="REGULATORY PROTEIN-RELATED"/>
    <property type="match status" value="1"/>
</dbReference>
<dbReference type="InterPro" id="IPR001270">
    <property type="entry name" value="ClpA/B"/>
</dbReference>
<dbReference type="PRINTS" id="PR00300">
    <property type="entry name" value="CLPPROTEASEA"/>
</dbReference>
<dbReference type="Gene3D" id="1.10.8.80">
    <property type="entry name" value="Magnesium chelatase subunit I, C-Terminal domain"/>
    <property type="match status" value="1"/>
</dbReference>
<protein>
    <submittedName>
        <fullName evidence="2">AAA family ATPase</fullName>
    </submittedName>
</protein>
<dbReference type="InterPro" id="IPR050764">
    <property type="entry name" value="CbbQ/NirQ/NorQ/GpvN"/>
</dbReference>
<comment type="caution">
    <text evidence="2">The sequence shown here is derived from an EMBL/GenBank/DDBJ whole genome shotgun (WGS) entry which is preliminary data.</text>
</comment>
<dbReference type="SUPFAM" id="SSF52540">
    <property type="entry name" value="P-loop containing nucleoside triphosphate hydrolases"/>
    <property type="match status" value="1"/>
</dbReference>
<dbReference type="Gene3D" id="3.40.50.300">
    <property type="entry name" value="P-loop containing nucleotide triphosphate hydrolases"/>
    <property type="match status" value="1"/>
</dbReference>
<dbReference type="CDD" id="cd00009">
    <property type="entry name" value="AAA"/>
    <property type="match status" value="1"/>
</dbReference>
<dbReference type="GO" id="GO:0016887">
    <property type="term" value="F:ATP hydrolysis activity"/>
    <property type="evidence" value="ECO:0007669"/>
    <property type="project" value="InterPro"/>
</dbReference>
<sequence length="377" mass="41952">MLHRRPRIRAGSRIGQDTCSDDLCFDDIGYVNSPSASASPAPPDLDAWRERALGFEREIARAVVGQSAALRLLTIAVFARGHVLLEGDVGVGKTTLLQAAARAIGGDYGRIEGTIDLMPADLIYHTSLDEHGRPRVEPGPVLRHGERLSVFFFNEINRARPQVHSLLLRLMAERSLSAFNREYAFPYLQVFADRNQVEREETFELPAAARDRFFMEIAIATPADPDVRRALIFDPRYHDVAALVDAVAPAVLDPAQLDAVARAIQQHVRASDRLQHYVEALWTAVRDPARTGIRIDDVDIERLIAGGASPRGMAYLVRAARVRAWLEGRDMLVPEDLRAVFFETVAHRIFLAPVYEARRATIVPALCRAVFETVPVP</sequence>
<dbReference type="EMBL" id="QFPO01000019">
    <property type="protein sequence ID" value="PZQ10714.1"/>
    <property type="molecule type" value="Genomic_DNA"/>
</dbReference>
<feature type="domain" description="AAA+ ATPase" evidence="1">
    <location>
        <begin position="79"/>
        <end position="223"/>
    </location>
</feature>
<dbReference type="InterPro" id="IPR011703">
    <property type="entry name" value="ATPase_AAA-3"/>
</dbReference>